<evidence type="ECO:0000313" key="2">
    <source>
        <dbReference type="Proteomes" id="UP001156389"/>
    </source>
</evidence>
<reference evidence="1 2" key="1">
    <citation type="submission" date="2021-10" db="EMBL/GenBank/DDBJ databases">
        <title>Streptomyces gossypii sp. nov., isolated from soil collected from cotton field.</title>
        <authorList>
            <person name="Ge X."/>
            <person name="Chen X."/>
            <person name="Liu W."/>
        </authorList>
    </citation>
    <scope>NUCLEOTIDE SEQUENCE [LARGE SCALE GENOMIC DNA]</scope>
    <source>
        <strain evidence="1 2">N2-109</strain>
    </source>
</reference>
<dbReference type="RefSeq" id="WP_260217993.1">
    <property type="nucleotide sequence ID" value="NZ_JAJAGO010000005.1"/>
</dbReference>
<evidence type="ECO:0000313" key="1">
    <source>
        <dbReference type="EMBL" id="MCT2590669.1"/>
    </source>
</evidence>
<accession>A0ABT2JS06</accession>
<dbReference type="Proteomes" id="UP001156389">
    <property type="component" value="Unassembled WGS sequence"/>
</dbReference>
<proteinExistence type="predicted"/>
<protein>
    <submittedName>
        <fullName evidence="1">Uncharacterized protein</fullName>
    </submittedName>
</protein>
<keyword evidence="2" id="KW-1185">Reference proteome</keyword>
<dbReference type="EMBL" id="JAJAGO010000005">
    <property type="protein sequence ID" value="MCT2590669.1"/>
    <property type="molecule type" value="Genomic_DNA"/>
</dbReference>
<sequence>MDRAELSGTVVFPGSQDMKEEARPMSFRLEGGTQTTGDPAALSVSQRRDVVVAARRLARRFPPDHAVRATRLGNVLGALWAEAGRTHGWHATALWPYLYPVLPEQTRTLVDDARDSLDQALTTATISALTTVPGALLLCRSGWLALLAGIPPLVAWLAYAGAVQAARIYALLVHSAVELHRFDLLAALRLPLPEDSAAERRQFQRLSALYGQGLWLETPYVHECPDPGNGAGRGG</sequence>
<comment type="caution">
    <text evidence="1">The sequence shown here is derived from an EMBL/GenBank/DDBJ whole genome shotgun (WGS) entry which is preliminary data.</text>
</comment>
<name>A0ABT2JS06_9ACTN</name>
<gene>
    <name evidence="1" type="ORF">LHJ74_12240</name>
</gene>
<organism evidence="1 2">
    <name type="scientific">Streptomyces gossypii</name>
    <dbReference type="NCBI Taxonomy" id="2883101"/>
    <lineage>
        <taxon>Bacteria</taxon>
        <taxon>Bacillati</taxon>
        <taxon>Actinomycetota</taxon>
        <taxon>Actinomycetes</taxon>
        <taxon>Kitasatosporales</taxon>
        <taxon>Streptomycetaceae</taxon>
        <taxon>Streptomyces</taxon>
    </lineage>
</organism>